<sequence length="64" mass="7233">MTLLYEILYLPTNCGTIRVDLSYKRSVYIAHAELLGHQSTGKDRNKLTAVKKSLLELSKQVHSS</sequence>
<comment type="caution">
    <text evidence="1">The sequence shown here is derived from an EMBL/GenBank/DDBJ whole genome shotgun (WGS) entry which is preliminary data.</text>
</comment>
<dbReference type="AlphaFoldDB" id="A0A084H444"/>
<name>A0A084H444_METID</name>
<gene>
    <name evidence="1" type="ORF">GS18_0205370</name>
</gene>
<dbReference type="EMBL" id="JNVC02000001">
    <property type="protein sequence ID" value="KEZ54356.1"/>
    <property type="molecule type" value="Genomic_DNA"/>
</dbReference>
<accession>A0A084H444</accession>
<dbReference type="OrthoDB" id="2932882at2"/>
<evidence type="ECO:0000313" key="2">
    <source>
        <dbReference type="Proteomes" id="UP000028549"/>
    </source>
</evidence>
<protein>
    <submittedName>
        <fullName evidence="1">Uncharacterized protein</fullName>
    </submittedName>
</protein>
<evidence type="ECO:0000313" key="1">
    <source>
        <dbReference type="EMBL" id="KEZ54356.1"/>
    </source>
</evidence>
<dbReference type="RefSeq" id="WP_029565667.1">
    <property type="nucleotide sequence ID" value="NZ_JNVC02000001.1"/>
</dbReference>
<reference evidence="1 2" key="1">
    <citation type="journal article" date="2005" name="Int. J. Syst. Evol. Microbiol.">
        <title>Bacillus cibi sp. nov., isolated from jeotgal, a traditional Korean fermented seafood.</title>
        <authorList>
            <person name="Yoon J.H."/>
            <person name="Lee C.H."/>
            <person name="Oh T.K."/>
        </authorList>
    </citation>
    <scope>NUCLEOTIDE SEQUENCE [LARGE SCALE GENOMIC DNA]</scope>
    <source>
        <strain evidence="1 2">DSM 16189</strain>
    </source>
</reference>
<keyword evidence="2" id="KW-1185">Reference proteome</keyword>
<proteinExistence type="predicted"/>
<dbReference type="Proteomes" id="UP000028549">
    <property type="component" value="Unassembled WGS sequence"/>
</dbReference>
<organism evidence="1 2">
    <name type="scientific">Metabacillus indicus</name>
    <name type="common">Bacillus indicus</name>
    <dbReference type="NCBI Taxonomy" id="246786"/>
    <lineage>
        <taxon>Bacteria</taxon>
        <taxon>Bacillati</taxon>
        <taxon>Bacillota</taxon>
        <taxon>Bacilli</taxon>
        <taxon>Bacillales</taxon>
        <taxon>Bacillaceae</taxon>
        <taxon>Metabacillus</taxon>
    </lineage>
</organism>